<accession>A0A0K2TD33</accession>
<dbReference type="EMBL" id="HACA01006404">
    <property type="protein sequence ID" value="CDW23765.1"/>
    <property type="molecule type" value="Transcribed_RNA"/>
</dbReference>
<feature type="non-terminal residue" evidence="1">
    <location>
        <position position="1"/>
    </location>
</feature>
<protein>
    <submittedName>
        <fullName evidence="1">Uncharacterized protein</fullName>
    </submittedName>
</protein>
<name>A0A0K2TD33_LEPSM</name>
<organism evidence="1">
    <name type="scientific">Lepeophtheirus salmonis</name>
    <name type="common">Salmon louse</name>
    <name type="synonym">Caligus salmonis</name>
    <dbReference type="NCBI Taxonomy" id="72036"/>
    <lineage>
        <taxon>Eukaryota</taxon>
        <taxon>Metazoa</taxon>
        <taxon>Ecdysozoa</taxon>
        <taxon>Arthropoda</taxon>
        <taxon>Crustacea</taxon>
        <taxon>Multicrustacea</taxon>
        <taxon>Hexanauplia</taxon>
        <taxon>Copepoda</taxon>
        <taxon>Siphonostomatoida</taxon>
        <taxon>Caligidae</taxon>
        <taxon>Lepeophtheirus</taxon>
    </lineage>
</organism>
<dbReference type="AlphaFoldDB" id="A0A0K2TD33"/>
<reference evidence="1" key="1">
    <citation type="submission" date="2014-05" db="EMBL/GenBank/DDBJ databases">
        <authorList>
            <person name="Chronopoulou M."/>
        </authorList>
    </citation>
    <scope>NUCLEOTIDE SEQUENCE</scope>
    <source>
        <tissue evidence="1">Whole organism</tissue>
    </source>
</reference>
<evidence type="ECO:0000313" key="1">
    <source>
        <dbReference type="EMBL" id="CDW23765.1"/>
    </source>
</evidence>
<sequence>GGSLAFQRWDGGWHRPHFRLSRRFMSGEEGGQTSYFSHYFVVLPLCTRQILAGTHIRTSPRTRLALFRTFWYSLVSILRAFENLYGRIILPSDATILSVIAEDGILVWLTGGTSSTAQAR</sequence>
<proteinExistence type="predicted"/>